<feature type="transmembrane region" description="Helical" evidence="1">
    <location>
        <begin position="248"/>
        <end position="273"/>
    </location>
</feature>
<dbReference type="RefSeq" id="WP_101895066.1">
    <property type="nucleotide sequence ID" value="NZ_CP022684.1"/>
</dbReference>
<reference evidence="3" key="1">
    <citation type="submission" date="2017-08" db="EMBL/GenBank/DDBJ databases">
        <title>Direct submision.</title>
        <authorList>
            <person name="Kim S.-J."/>
            <person name="Rhee S.-K."/>
        </authorList>
    </citation>
    <scope>NUCLEOTIDE SEQUENCE [LARGE SCALE GENOMIC DNA]</scope>
    <source>
        <strain evidence="3">GI5</strain>
    </source>
</reference>
<feature type="transmembrane region" description="Helical" evidence="1">
    <location>
        <begin position="21"/>
        <end position="40"/>
    </location>
</feature>
<gene>
    <name evidence="2" type="ORF">Kalk_15235</name>
</gene>
<keyword evidence="1" id="KW-0472">Membrane</keyword>
<keyword evidence="1" id="KW-0812">Transmembrane</keyword>
<organism evidence="2 3">
    <name type="scientific">Ketobacter alkanivorans</name>
    <dbReference type="NCBI Taxonomy" id="1917421"/>
    <lineage>
        <taxon>Bacteria</taxon>
        <taxon>Pseudomonadati</taxon>
        <taxon>Pseudomonadota</taxon>
        <taxon>Gammaproteobacteria</taxon>
        <taxon>Pseudomonadales</taxon>
        <taxon>Ketobacteraceae</taxon>
        <taxon>Ketobacter</taxon>
    </lineage>
</organism>
<keyword evidence="1" id="KW-1133">Transmembrane helix</keyword>
<keyword evidence="3" id="KW-1185">Reference proteome</keyword>
<feature type="transmembrane region" description="Helical" evidence="1">
    <location>
        <begin position="115"/>
        <end position="135"/>
    </location>
</feature>
<evidence type="ECO:0000313" key="2">
    <source>
        <dbReference type="EMBL" id="AUM13691.1"/>
    </source>
</evidence>
<sequence length="312" mass="35465">MNLNYWQRLSRFSDIIYEPKQHLLFAGLWFLSLQGLFVLLSTAAVWHWSLSTVGSILTLFGVLFVLRAIDEVKDLEYDQQYNPDRPLVSGVVSVTDIRSYVLFGTLIVATANSFIALPLSLFIAVNVGYGLLLMWLEKTMPLMDKSLFFNLIITYPVSIALSFYTLLQTQHSQHTTISTGMLLTIGCYVLAFLHFEIIRKSMWEHLSDPEEKLYSGEIGCKQALLVASLFGAGAVAGILLLFKPWNLTGFAAFTGWLPLINLIFIVLSLRLFVTNRSQRFNPRKFSVPYIVCFYSLNLIHGLTWNQHSFGHF</sequence>
<dbReference type="OrthoDB" id="508337at2"/>
<proteinExistence type="predicted"/>
<dbReference type="AlphaFoldDB" id="A0A2K9LNH2"/>
<dbReference type="EMBL" id="CP022684">
    <property type="protein sequence ID" value="AUM13691.1"/>
    <property type="molecule type" value="Genomic_DNA"/>
</dbReference>
<feature type="transmembrane region" description="Helical" evidence="1">
    <location>
        <begin position="46"/>
        <end position="66"/>
    </location>
</feature>
<accession>A0A2K9LNH2</accession>
<name>A0A2K9LNH2_9GAMM</name>
<feature type="transmembrane region" description="Helical" evidence="1">
    <location>
        <begin position="285"/>
        <end position="304"/>
    </location>
</feature>
<evidence type="ECO:0000313" key="3">
    <source>
        <dbReference type="Proteomes" id="UP000235116"/>
    </source>
</evidence>
<feature type="transmembrane region" description="Helical" evidence="1">
    <location>
        <begin position="223"/>
        <end position="242"/>
    </location>
</feature>
<evidence type="ECO:0008006" key="4">
    <source>
        <dbReference type="Google" id="ProtNLM"/>
    </source>
</evidence>
<dbReference type="KEGG" id="kak:Kalk_15235"/>
<evidence type="ECO:0000256" key="1">
    <source>
        <dbReference type="SAM" id="Phobius"/>
    </source>
</evidence>
<feature type="transmembrane region" description="Helical" evidence="1">
    <location>
        <begin position="179"/>
        <end position="198"/>
    </location>
</feature>
<protein>
    <recommendedName>
        <fullName evidence="4">Prenyltransferase</fullName>
    </recommendedName>
</protein>
<dbReference type="Proteomes" id="UP000235116">
    <property type="component" value="Chromosome"/>
</dbReference>
<feature type="transmembrane region" description="Helical" evidence="1">
    <location>
        <begin position="147"/>
        <end position="167"/>
    </location>
</feature>
<feature type="transmembrane region" description="Helical" evidence="1">
    <location>
        <begin position="87"/>
        <end position="109"/>
    </location>
</feature>